<reference evidence="1" key="1">
    <citation type="submission" date="2021-01" db="EMBL/GenBank/DDBJ databases">
        <authorList>
            <person name="Bezrukov I."/>
        </authorList>
    </citation>
    <scope>NUCLEOTIDE SEQUENCE</scope>
</reference>
<sequence length="176" mass="19949">MDPHLIITATSSAFGWPSSHRKIYLRRRKPQVVRLGGKNSTLRGRFSLKKVVTRMRLKWLRLYYVRLVKKIKAYYRTIVKEFEDAGAATIQQRMTVETAAFAAPGLGLSFCPMLKLYHSPSVLNTHPFPISSPLSSISLTCCPCFIPSSDDDDDLNRFSPVFGVFDAVASQIFKWC</sequence>
<accession>A0A8S1ZXI2</accession>
<protein>
    <submittedName>
        <fullName evidence="1">Uncharacterized protein</fullName>
    </submittedName>
</protein>
<name>A0A8S1ZXI2_ARAAE</name>
<proteinExistence type="predicted"/>
<evidence type="ECO:0000313" key="2">
    <source>
        <dbReference type="Proteomes" id="UP000682877"/>
    </source>
</evidence>
<dbReference type="AlphaFoldDB" id="A0A8S1ZXI2"/>
<dbReference type="PANTHER" id="PTHR34788:SF5">
    <property type="entry name" value="GENOME ASSEMBLY, CHROMOSOME: A01"/>
    <property type="match status" value="1"/>
</dbReference>
<gene>
    <name evidence="1" type="ORF">AARE701A_LOCUS7139</name>
</gene>
<organism evidence="1 2">
    <name type="scientific">Arabidopsis arenosa</name>
    <name type="common">Sand rock-cress</name>
    <name type="synonym">Cardaminopsis arenosa</name>
    <dbReference type="NCBI Taxonomy" id="38785"/>
    <lineage>
        <taxon>Eukaryota</taxon>
        <taxon>Viridiplantae</taxon>
        <taxon>Streptophyta</taxon>
        <taxon>Embryophyta</taxon>
        <taxon>Tracheophyta</taxon>
        <taxon>Spermatophyta</taxon>
        <taxon>Magnoliopsida</taxon>
        <taxon>eudicotyledons</taxon>
        <taxon>Gunneridae</taxon>
        <taxon>Pentapetalae</taxon>
        <taxon>rosids</taxon>
        <taxon>malvids</taxon>
        <taxon>Brassicales</taxon>
        <taxon>Brassicaceae</taxon>
        <taxon>Camelineae</taxon>
        <taxon>Arabidopsis</taxon>
    </lineage>
</organism>
<evidence type="ECO:0000313" key="1">
    <source>
        <dbReference type="EMBL" id="CAE5967214.1"/>
    </source>
</evidence>
<dbReference type="EMBL" id="LR999453">
    <property type="protein sequence ID" value="CAE5967214.1"/>
    <property type="molecule type" value="Genomic_DNA"/>
</dbReference>
<dbReference type="Proteomes" id="UP000682877">
    <property type="component" value="Chromosome 3"/>
</dbReference>
<dbReference type="PANTHER" id="PTHR34788">
    <property type="entry name" value="F15I1.22"/>
    <property type="match status" value="1"/>
</dbReference>
<keyword evidence="2" id="KW-1185">Reference proteome</keyword>